<comment type="caution">
    <text evidence="1">The sequence shown here is derived from an EMBL/GenBank/DDBJ whole genome shotgun (WGS) entry which is preliminary data.</text>
</comment>
<gene>
    <name evidence="1" type="ORF">AXG93_961s1300</name>
</gene>
<name>A0A176VSW7_MARPO</name>
<dbReference type="EMBL" id="LVLJ01002841">
    <property type="protein sequence ID" value="OAE23432.1"/>
    <property type="molecule type" value="Genomic_DNA"/>
</dbReference>
<evidence type="ECO:0000313" key="2">
    <source>
        <dbReference type="Proteomes" id="UP000077202"/>
    </source>
</evidence>
<protein>
    <submittedName>
        <fullName evidence="1">Uncharacterized protein</fullName>
    </submittedName>
</protein>
<organism evidence="1 2">
    <name type="scientific">Marchantia polymorpha subsp. ruderalis</name>
    <dbReference type="NCBI Taxonomy" id="1480154"/>
    <lineage>
        <taxon>Eukaryota</taxon>
        <taxon>Viridiplantae</taxon>
        <taxon>Streptophyta</taxon>
        <taxon>Embryophyta</taxon>
        <taxon>Marchantiophyta</taxon>
        <taxon>Marchantiopsida</taxon>
        <taxon>Marchantiidae</taxon>
        <taxon>Marchantiales</taxon>
        <taxon>Marchantiaceae</taxon>
        <taxon>Marchantia</taxon>
    </lineage>
</organism>
<evidence type="ECO:0000313" key="1">
    <source>
        <dbReference type="EMBL" id="OAE23432.1"/>
    </source>
</evidence>
<accession>A0A176VSW7</accession>
<dbReference type="Proteomes" id="UP000077202">
    <property type="component" value="Unassembled WGS sequence"/>
</dbReference>
<sequence>MGPCTKGITRLHHDGACGECGEAWRLADEGRGVAATAESSLDAQNIDTGSFHLIKQQSSTDIVCFWCYLFASTLVIKALPSMVSKAFKGRGFHCVEEYTGSCEAARGRESTNRSVFILSPFLLSGDVGHNIVQYDKGGDFVGVCEFLRPAWSSSDRRPDADAEDDYFQQMPPSFTGMLRLSE</sequence>
<dbReference type="AlphaFoldDB" id="A0A176VSW7"/>
<reference evidence="1" key="1">
    <citation type="submission" date="2016-03" db="EMBL/GenBank/DDBJ databases">
        <title>Mechanisms controlling the formation of the plant cell surface in tip-growing cells are functionally conserved among land plants.</title>
        <authorList>
            <person name="Honkanen S."/>
            <person name="Jones V.A."/>
            <person name="Morieri G."/>
            <person name="Champion C."/>
            <person name="Hetherington A.J."/>
            <person name="Kelly S."/>
            <person name="Saint-Marcoux D."/>
            <person name="Proust H."/>
            <person name="Prescott H."/>
            <person name="Dolan L."/>
        </authorList>
    </citation>
    <scope>NUCLEOTIDE SEQUENCE [LARGE SCALE GENOMIC DNA]</scope>
    <source>
        <tissue evidence="1">Whole gametophyte</tissue>
    </source>
</reference>
<keyword evidence="2" id="KW-1185">Reference proteome</keyword>
<proteinExistence type="predicted"/>